<dbReference type="InterPro" id="IPR051579">
    <property type="entry name" value="DDR_Transcriptional_Reg"/>
</dbReference>
<feature type="compositionally biased region" description="Low complexity" evidence="4">
    <location>
        <begin position="359"/>
        <end position="368"/>
    </location>
</feature>
<evidence type="ECO:0000256" key="2">
    <source>
        <dbReference type="ARBA" id="ARBA00022763"/>
    </source>
</evidence>
<organism evidence="6 7">
    <name type="scientific">Hyaloperonospora brassicae</name>
    <name type="common">Brassica downy mildew</name>
    <name type="synonym">Peronospora brassicae</name>
    <dbReference type="NCBI Taxonomy" id="162125"/>
    <lineage>
        <taxon>Eukaryota</taxon>
        <taxon>Sar</taxon>
        <taxon>Stramenopiles</taxon>
        <taxon>Oomycota</taxon>
        <taxon>Peronosporomycetes</taxon>
        <taxon>Peronosporales</taxon>
        <taxon>Peronosporaceae</taxon>
        <taxon>Hyaloperonospora</taxon>
    </lineage>
</organism>
<dbReference type="PANTHER" id="PTHR23196:SF1">
    <property type="entry name" value="PAX-INTERACTING PROTEIN 1"/>
    <property type="match status" value="1"/>
</dbReference>
<feature type="region of interest" description="Disordered" evidence="4">
    <location>
        <begin position="1"/>
        <end position="141"/>
    </location>
</feature>
<gene>
    <name evidence="6" type="ORF">HBR001_LOCUS252</name>
</gene>
<accession>A0AAV0T0C2</accession>
<dbReference type="Proteomes" id="UP001162031">
    <property type="component" value="Unassembled WGS sequence"/>
</dbReference>
<feature type="region of interest" description="Disordered" evidence="4">
    <location>
        <begin position="358"/>
        <end position="386"/>
    </location>
</feature>
<keyword evidence="7" id="KW-1185">Reference proteome</keyword>
<dbReference type="PROSITE" id="PS50172">
    <property type="entry name" value="BRCT"/>
    <property type="match status" value="2"/>
</dbReference>
<feature type="region of interest" description="Disordered" evidence="4">
    <location>
        <begin position="161"/>
        <end position="332"/>
    </location>
</feature>
<feature type="compositionally biased region" description="Polar residues" evidence="4">
    <location>
        <begin position="47"/>
        <end position="59"/>
    </location>
</feature>
<sequence>MAACVYDKDSPGRKTTVGPRDTSGQWHTANRRKRAASLLLAEEPTQRESQATQTATERTPSSEDAGDPVFAASGPSQEESSGPRDKAILDGKATHICMTDSGKQGGSSRSTRDCIKDTVPLTTAGDTGIGASDGDADSDMSDDLLEQVGSIAVLSSIAASLQKRKPRDKGNVTICKPCGPRRSSLALSSHDDIDSSGGETEIEGEPNEESPLQIETHPEEKKMCSKGRMPVHLARGGSCANVGLKKNSPSSERKNMGRFIATPKTTDKLTSLSGGPHCEQRGATGDSHSETKRFRRDEDGMARQSLDRALSSKKSDGRERSDGGVRYEDAKASRGCLEVANDDTQDISAAKGGQLDKLSTSSSFLASRSPHETRKSGQGRKRTHGLGGQAQIGSIRILLTGIELTAAIGKKIKSIAGAVYESDIEKATHLVAPQNQLKRTLKLLCGISCCAHILGEQWLDQSAQAGVAVDEQANCLRDVEAESKWQFDLRTTMYGVAVEHRRRLFASYSVFITKHKSLLPPVELLVKIVRCAGGKATSKGKPGPSDIVISSEAALATATVLKQLVGSNLERIYSSEFILRSILQQRVELDKYRLQVPESRKSKRR</sequence>
<protein>
    <recommendedName>
        <fullName evidence="5">BRCT domain-containing protein</fullName>
    </recommendedName>
</protein>
<feature type="compositionally biased region" description="Basic and acidic residues" evidence="4">
    <location>
        <begin position="313"/>
        <end position="332"/>
    </location>
</feature>
<keyword evidence="2" id="KW-0227">DNA damage</keyword>
<evidence type="ECO:0000259" key="5">
    <source>
        <dbReference type="PROSITE" id="PS50172"/>
    </source>
</evidence>
<dbReference type="SUPFAM" id="SSF52113">
    <property type="entry name" value="BRCT domain"/>
    <property type="match status" value="1"/>
</dbReference>
<evidence type="ECO:0000313" key="7">
    <source>
        <dbReference type="Proteomes" id="UP001162031"/>
    </source>
</evidence>
<evidence type="ECO:0000256" key="3">
    <source>
        <dbReference type="ARBA" id="ARBA00023242"/>
    </source>
</evidence>
<keyword evidence="3" id="KW-0539">Nucleus</keyword>
<dbReference type="Pfam" id="PF16589">
    <property type="entry name" value="BRCT_2"/>
    <property type="match status" value="1"/>
</dbReference>
<feature type="compositionally biased region" description="Low complexity" evidence="4">
    <location>
        <begin position="122"/>
        <end position="133"/>
    </location>
</feature>
<dbReference type="GO" id="GO:0006974">
    <property type="term" value="P:DNA damage response"/>
    <property type="evidence" value="ECO:0007669"/>
    <property type="project" value="UniProtKB-KW"/>
</dbReference>
<reference evidence="6" key="1">
    <citation type="submission" date="2022-12" db="EMBL/GenBank/DDBJ databases">
        <authorList>
            <person name="Webb A."/>
        </authorList>
    </citation>
    <scope>NUCLEOTIDE SEQUENCE</scope>
    <source>
        <strain evidence="6">Hp1</strain>
    </source>
</reference>
<comment type="subcellular location">
    <subcellularLocation>
        <location evidence="1">Nucleus</location>
    </subcellularLocation>
</comment>
<dbReference type="SMART" id="SM00292">
    <property type="entry name" value="BRCT"/>
    <property type="match status" value="2"/>
</dbReference>
<dbReference type="InterPro" id="IPR001357">
    <property type="entry name" value="BRCT_dom"/>
</dbReference>
<dbReference type="InterPro" id="IPR036420">
    <property type="entry name" value="BRCT_dom_sf"/>
</dbReference>
<feature type="domain" description="BRCT" evidence="5">
    <location>
        <begin position="394"/>
        <end position="476"/>
    </location>
</feature>
<name>A0AAV0T0C2_HYABA</name>
<dbReference type="CDD" id="cd18432">
    <property type="entry name" value="BRCT_PAXIP1_rpt6_like"/>
    <property type="match status" value="1"/>
</dbReference>
<feature type="domain" description="BRCT" evidence="5">
    <location>
        <begin position="500"/>
        <end position="594"/>
    </location>
</feature>
<dbReference type="Pfam" id="PF00533">
    <property type="entry name" value="BRCT"/>
    <property type="match status" value="1"/>
</dbReference>
<comment type="caution">
    <text evidence="6">The sequence shown here is derived from an EMBL/GenBank/DDBJ whole genome shotgun (WGS) entry which is preliminary data.</text>
</comment>
<evidence type="ECO:0000256" key="1">
    <source>
        <dbReference type="ARBA" id="ARBA00004123"/>
    </source>
</evidence>
<feature type="compositionally biased region" description="Basic and acidic residues" evidence="4">
    <location>
        <begin position="1"/>
        <end position="12"/>
    </location>
</feature>
<dbReference type="EMBL" id="CANTFL010000032">
    <property type="protein sequence ID" value="CAI5709306.1"/>
    <property type="molecule type" value="Genomic_DNA"/>
</dbReference>
<evidence type="ECO:0000256" key="4">
    <source>
        <dbReference type="SAM" id="MobiDB-lite"/>
    </source>
</evidence>
<dbReference type="AlphaFoldDB" id="A0AAV0T0C2"/>
<feature type="compositionally biased region" description="Basic and acidic residues" evidence="4">
    <location>
        <begin position="81"/>
        <end position="93"/>
    </location>
</feature>
<feature type="compositionally biased region" description="Basic and acidic residues" evidence="4">
    <location>
        <begin position="287"/>
        <end position="301"/>
    </location>
</feature>
<evidence type="ECO:0000313" key="6">
    <source>
        <dbReference type="EMBL" id="CAI5709306.1"/>
    </source>
</evidence>
<dbReference type="PANTHER" id="PTHR23196">
    <property type="entry name" value="PAX TRANSCRIPTION ACTIVATION DOMAIN INTERACTING PROTEIN"/>
    <property type="match status" value="1"/>
</dbReference>
<dbReference type="GO" id="GO:0005634">
    <property type="term" value="C:nucleus"/>
    <property type="evidence" value="ECO:0007669"/>
    <property type="project" value="UniProtKB-SubCell"/>
</dbReference>
<proteinExistence type="predicted"/>
<dbReference type="Gene3D" id="3.40.50.10190">
    <property type="entry name" value="BRCT domain"/>
    <property type="match status" value="2"/>
</dbReference>